<sequence>MFSAERAAEVEEQLQSYTSGSRKNALQTLGMEGPSAAKYASEIGKLLDDEEPDVRRAAAVALGKVGPAAASQAAGLAAALKDEDASVRAAAAEALGVLGREASSRYAEKLAALAGDGDEEVALAAVASLSALCEASRLAPFVDSGLPSVCRAALREIGRCPAARSKHADLIARGLLHKDATVRLAAVQASGELGPACSQEHLAQLAAMRTGEKQVRVRKAAVQALGRSSEAGTLHLLSFFRDSDEGIRHFAADTLASTGGEAAVSGAAGLLEDPEPVVRQTALLAVGRAKQGFGLAFAGAVAAQLRDEDFASKLAAIQALSDLGAESEAGALGALVHDPSKGARQAVVSALAKMGPRGASEALPFLADKDPGVRQAAVKVFSPLHSNLPAEVARLHVGALAYCLVDEDWRVRLATVVALGDLHAAETAEQVAALCRDNDDQVRRSAVSSLEKMGASPALVAGFLGDDDKGVRAAAERAFQALGGGRSAGDEDGELSEAD</sequence>
<dbReference type="PANTHER" id="PTHR12697:SF5">
    <property type="entry name" value="DEOXYHYPUSINE HYDROXYLASE"/>
    <property type="match status" value="1"/>
</dbReference>
<dbReference type="Proteomes" id="UP000626109">
    <property type="component" value="Unassembled WGS sequence"/>
</dbReference>
<evidence type="ECO:0000313" key="4">
    <source>
        <dbReference type="Proteomes" id="UP000626109"/>
    </source>
</evidence>
<dbReference type="SUPFAM" id="SSF48371">
    <property type="entry name" value="ARM repeat"/>
    <property type="match status" value="1"/>
</dbReference>
<evidence type="ECO:0000313" key="3">
    <source>
        <dbReference type="EMBL" id="CAE8636090.1"/>
    </source>
</evidence>
<dbReference type="Pfam" id="PF13646">
    <property type="entry name" value="HEAT_2"/>
    <property type="match status" value="3"/>
</dbReference>
<dbReference type="InterPro" id="IPR004155">
    <property type="entry name" value="PBS_lyase_HEAT"/>
</dbReference>
<dbReference type="GO" id="GO:0016491">
    <property type="term" value="F:oxidoreductase activity"/>
    <property type="evidence" value="ECO:0007669"/>
    <property type="project" value="TreeGrafter"/>
</dbReference>
<dbReference type="Proteomes" id="UP000654075">
    <property type="component" value="Unassembled WGS sequence"/>
</dbReference>
<gene>
    <name evidence="1" type="ORF">PGLA1383_LOCUS37755</name>
    <name evidence="3" type="ORF">PGLA2088_LOCUS1552</name>
    <name evidence="2" type="ORF">PGLA2088_LOCUS179</name>
</gene>
<dbReference type="PANTHER" id="PTHR12697">
    <property type="entry name" value="PBS LYASE HEAT-LIKE PROTEIN"/>
    <property type="match status" value="1"/>
</dbReference>
<dbReference type="EMBL" id="CAJNNW010000100">
    <property type="protein sequence ID" value="CAE8623120.1"/>
    <property type="molecule type" value="Genomic_DNA"/>
</dbReference>
<dbReference type="InterPro" id="IPR016024">
    <property type="entry name" value="ARM-type_fold"/>
</dbReference>
<dbReference type="EMBL" id="CAJNNW010001216">
    <property type="protein sequence ID" value="CAE8636090.1"/>
    <property type="molecule type" value="Genomic_DNA"/>
</dbReference>
<dbReference type="EMBL" id="CAJNNV010027380">
    <property type="protein sequence ID" value="CAE8620189.1"/>
    <property type="molecule type" value="Genomic_DNA"/>
</dbReference>
<evidence type="ECO:0000313" key="2">
    <source>
        <dbReference type="EMBL" id="CAE8623120.1"/>
    </source>
</evidence>
<keyword evidence="5" id="KW-1185">Reference proteome</keyword>
<name>A0A813HDY2_POLGL</name>
<dbReference type="OrthoDB" id="435524at2759"/>
<reference evidence="3" key="1">
    <citation type="submission" date="2021-02" db="EMBL/GenBank/DDBJ databases">
        <authorList>
            <person name="Dougan E. K."/>
            <person name="Rhodes N."/>
            <person name="Thang M."/>
            <person name="Chan C."/>
        </authorList>
    </citation>
    <scope>NUCLEOTIDE SEQUENCE</scope>
</reference>
<evidence type="ECO:0000313" key="1">
    <source>
        <dbReference type="EMBL" id="CAE8620189.1"/>
    </source>
</evidence>
<evidence type="ECO:0000313" key="5">
    <source>
        <dbReference type="Proteomes" id="UP000654075"/>
    </source>
</evidence>
<dbReference type="AlphaFoldDB" id="A0A813HDY2"/>
<protein>
    <submittedName>
        <fullName evidence="3">Uncharacterized protein</fullName>
    </submittedName>
</protein>
<proteinExistence type="predicted"/>
<organism evidence="3 4">
    <name type="scientific">Polarella glacialis</name>
    <name type="common">Dinoflagellate</name>
    <dbReference type="NCBI Taxonomy" id="89957"/>
    <lineage>
        <taxon>Eukaryota</taxon>
        <taxon>Sar</taxon>
        <taxon>Alveolata</taxon>
        <taxon>Dinophyceae</taxon>
        <taxon>Suessiales</taxon>
        <taxon>Suessiaceae</taxon>
        <taxon>Polarella</taxon>
    </lineage>
</organism>
<dbReference type="SMART" id="SM00567">
    <property type="entry name" value="EZ_HEAT"/>
    <property type="match status" value="9"/>
</dbReference>
<accession>A0A813HDY2</accession>
<dbReference type="Gene3D" id="1.25.10.10">
    <property type="entry name" value="Leucine-rich Repeat Variant"/>
    <property type="match status" value="5"/>
</dbReference>
<comment type="caution">
    <text evidence="3">The sequence shown here is derived from an EMBL/GenBank/DDBJ whole genome shotgun (WGS) entry which is preliminary data.</text>
</comment>
<dbReference type="InterPro" id="IPR011989">
    <property type="entry name" value="ARM-like"/>
</dbReference>